<evidence type="ECO:0000313" key="8">
    <source>
        <dbReference type="Proteomes" id="UP000092462"/>
    </source>
</evidence>
<proteinExistence type="inferred from homology"/>
<evidence type="ECO:0000256" key="2">
    <source>
        <dbReference type="ARBA" id="ARBA00004286"/>
    </source>
</evidence>
<dbReference type="EnsemblMetazoa" id="PPAI002774-RA">
    <property type="protein sequence ID" value="PPAI002774-PA"/>
    <property type="gene ID" value="PPAI002774"/>
</dbReference>
<keyword evidence="4" id="KW-0158">Chromosome</keyword>
<protein>
    <recommendedName>
        <fullName evidence="6">INTS8 TPR repeats domain-containing protein</fullName>
    </recommendedName>
</protein>
<dbReference type="VEuPathDB" id="VectorBase:PPAPM1_007305"/>
<dbReference type="Pfam" id="PF25756">
    <property type="entry name" value="TPR_INTS8"/>
    <property type="match status" value="1"/>
</dbReference>
<name>A0A1B0D5L7_PHLPP</name>
<dbReference type="Proteomes" id="UP000092462">
    <property type="component" value="Unassembled WGS sequence"/>
</dbReference>
<comment type="similarity">
    <text evidence="3">Belongs to the Integrator subunit 8 family.</text>
</comment>
<feature type="domain" description="INTS8 TPR repeats" evidence="6">
    <location>
        <begin position="45"/>
        <end position="158"/>
    </location>
</feature>
<dbReference type="EMBL" id="AJVK01011840">
    <property type="status" value="NOT_ANNOTATED_CDS"/>
    <property type="molecule type" value="Genomic_DNA"/>
</dbReference>
<comment type="subcellular location">
    <subcellularLocation>
        <location evidence="2">Chromosome</location>
    </subcellularLocation>
    <subcellularLocation>
        <location evidence="1">Nucleus</location>
    </subcellularLocation>
</comment>
<dbReference type="PANTHER" id="PTHR13350">
    <property type="entry name" value="INTEGRATOR COMPLEX SUBUNIT 8"/>
    <property type="match status" value="1"/>
</dbReference>
<evidence type="ECO:0000313" key="7">
    <source>
        <dbReference type="EnsemblMetazoa" id="PPAI002774-PA"/>
    </source>
</evidence>
<keyword evidence="5" id="KW-0539">Nucleus</keyword>
<sequence>MAAHPPRHPTSGPTTGDGGGAGWVTGARGLSWVAVHELLSKHPRPMIKCSTNLGCHMQATVLCQFLDEIDYSLAFKCISEKSATFTDAIDTYYSCIWDVTILEFIINLHAKKNEHTRKLQVISYMSQLELNANNNEEIKREAANNRKMKFLRALAKQYMLQEM</sequence>
<dbReference type="InterPro" id="IPR057980">
    <property type="entry name" value="TPR_INTS8"/>
</dbReference>
<dbReference type="GO" id="GO:0032039">
    <property type="term" value="C:integrator complex"/>
    <property type="evidence" value="ECO:0007669"/>
    <property type="project" value="TreeGrafter"/>
</dbReference>
<evidence type="ECO:0000256" key="1">
    <source>
        <dbReference type="ARBA" id="ARBA00004123"/>
    </source>
</evidence>
<accession>A0A1B0D5L7</accession>
<dbReference type="AlphaFoldDB" id="A0A1B0D5L7"/>
<keyword evidence="8" id="KW-1185">Reference proteome</keyword>
<evidence type="ECO:0000256" key="5">
    <source>
        <dbReference type="ARBA" id="ARBA00023242"/>
    </source>
</evidence>
<dbReference type="PANTHER" id="PTHR13350:SF1">
    <property type="entry name" value="INTEGRATOR COMPLEX SUBUNIT 8"/>
    <property type="match status" value="1"/>
</dbReference>
<reference evidence="7" key="1">
    <citation type="submission" date="2022-08" db="UniProtKB">
        <authorList>
            <consortium name="EnsemblMetazoa"/>
        </authorList>
    </citation>
    <scope>IDENTIFICATION</scope>
    <source>
        <strain evidence="7">Israel</strain>
    </source>
</reference>
<dbReference type="InterPro" id="IPR038751">
    <property type="entry name" value="INTS8"/>
</dbReference>
<evidence type="ECO:0000256" key="3">
    <source>
        <dbReference type="ARBA" id="ARBA00007147"/>
    </source>
</evidence>
<dbReference type="GO" id="GO:0005694">
    <property type="term" value="C:chromosome"/>
    <property type="evidence" value="ECO:0007669"/>
    <property type="project" value="UniProtKB-SubCell"/>
</dbReference>
<dbReference type="EMBL" id="AJVK01011839">
    <property type="status" value="NOT_ANNOTATED_CDS"/>
    <property type="molecule type" value="Genomic_DNA"/>
</dbReference>
<dbReference type="VEuPathDB" id="VectorBase:PPAI002774"/>
<evidence type="ECO:0000256" key="4">
    <source>
        <dbReference type="ARBA" id="ARBA00022454"/>
    </source>
</evidence>
<organism evidence="7 8">
    <name type="scientific">Phlebotomus papatasi</name>
    <name type="common">Sandfly</name>
    <dbReference type="NCBI Taxonomy" id="29031"/>
    <lineage>
        <taxon>Eukaryota</taxon>
        <taxon>Metazoa</taxon>
        <taxon>Ecdysozoa</taxon>
        <taxon>Arthropoda</taxon>
        <taxon>Hexapoda</taxon>
        <taxon>Insecta</taxon>
        <taxon>Pterygota</taxon>
        <taxon>Neoptera</taxon>
        <taxon>Endopterygota</taxon>
        <taxon>Diptera</taxon>
        <taxon>Nematocera</taxon>
        <taxon>Psychodoidea</taxon>
        <taxon>Psychodidae</taxon>
        <taxon>Phlebotomus</taxon>
        <taxon>Phlebotomus</taxon>
    </lineage>
</organism>
<dbReference type="GO" id="GO:0034472">
    <property type="term" value="P:snRNA 3'-end processing"/>
    <property type="evidence" value="ECO:0007669"/>
    <property type="project" value="InterPro"/>
</dbReference>
<evidence type="ECO:0000259" key="6">
    <source>
        <dbReference type="Pfam" id="PF25756"/>
    </source>
</evidence>